<feature type="transmembrane region" description="Helical" evidence="8">
    <location>
        <begin position="278"/>
        <end position="298"/>
    </location>
</feature>
<evidence type="ECO:0000256" key="7">
    <source>
        <dbReference type="ARBA" id="ARBA00023180"/>
    </source>
</evidence>
<name>A0ABN7A7B2_9HEMI</name>
<evidence type="ECO:0000256" key="6">
    <source>
        <dbReference type="ARBA" id="ARBA00023170"/>
    </source>
</evidence>
<evidence type="ECO:0000256" key="8">
    <source>
        <dbReference type="SAM" id="Phobius"/>
    </source>
</evidence>
<dbReference type="PANTHER" id="PTHR42643:SF39">
    <property type="entry name" value="IONOTROPIC RECEPTOR 56A-RELATED"/>
    <property type="match status" value="1"/>
</dbReference>
<keyword evidence="5 8" id="KW-0472">Membrane</keyword>
<dbReference type="PANTHER" id="PTHR42643">
    <property type="entry name" value="IONOTROPIC RECEPTOR 20A-RELATED"/>
    <property type="match status" value="1"/>
</dbReference>
<reference evidence="9 10" key="1">
    <citation type="submission" date="2023-09" db="EMBL/GenBank/DDBJ databases">
        <title>Nesidiocoris tenuis whole genome shotgun sequence.</title>
        <authorList>
            <person name="Shibata T."/>
            <person name="Shimoda M."/>
            <person name="Kobayashi T."/>
            <person name="Uehara T."/>
        </authorList>
    </citation>
    <scope>NUCLEOTIDE SEQUENCE [LARGE SCALE GENOMIC DNA]</scope>
    <source>
        <strain evidence="9 10">Japan</strain>
    </source>
</reference>
<keyword evidence="10" id="KW-1185">Reference proteome</keyword>
<evidence type="ECO:0000313" key="10">
    <source>
        <dbReference type="Proteomes" id="UP001307889"/>
    </source>
</evidence>
<gene>
    <name evidence="9" type="ORF">NTJ_00971</name>
</gene>
<evidence type="ECO:0000256" key="5">
    <source>
        <dbReference type="ARBA" id="ARBA00023136"/>
    </source>
</evidence>
<dbReference type="Proteomes" id="UP001307889">
    <property type="component" value="Chromosome 1"/>
</dbReference>
<feature type="transmembrane region" description="Helical" evidence="8">
    <location>
        <begin position="341"/>
        <end position="363"/>
    </location>
</feature>
<evidence type="ECO:0000256" key="2">
    <source>
        <dbReference type="ARBA" id="ARBA00022475"/>
    </source>
</evidence>
<evidence type="ECO:0000256" key="1">
    <source>
        <dbReference type="ARBA" id="ARBA00004651"/>
    </source>
</evidence>
<dbReference type="SUPFAM" id="SSF53850">
    <property type="entry name" value="Periplasmic binding protein-like II"/>
    <property type="match status" value="1"/>
</dbReference>
<keyword evidence="2" id="KW-1003">Cell membrane</keyword>
<accession>A0ABN7A7B2</accession>
<keyword evidence="3 8" id="KW-0812">Transmembrane</keyword>
<proteinExistence type="predicted"/>
<feature type="transmembrane region" description="Helical" evidence="8">
    <location>
        <begin position="529"/>
        <end position="555"/>
    </location>
</feature>
<evidence type="ECO:0008006" key="11">
    <source>
        <dbReference type="Google" id="ProtNLM"/>
    </source>
</evidence>
<evidence type="ECO:0000256" key="3">
    <source>
        <dbReference type="ARBA" id="ARBA00022692"/>
    </source>
</evidence>
<evidence type="ECO:0000256" key="4">
    <source>
        <dbReference type="ARBA" id="ARBA00022989"/>
    </source>
</evidence>
<organism evidence="9 10">
    <name type="scientific">Nesidiocoris tenuis</name>
    <dbReference type="NCBI Taxonomy" id="355587"/>
    <lineage>
        <taxon>Eukaryota</taxon>
        <taxon>Metazoa</taxon>
        <taxon>Ecdysozoa</taxon>
        <taxon>Arthropoda</taxon>
        <taxon>Hexapoda</taxon>
        <taxon>Insecta</taxon>
        <taxon>Pterygota</taxon>
        <taxon>Neoptera</taxon>
        <taxon>Paraneoptera</taxon>
        <taxon>Hemiptera</taxon>
        <taxon>Heteroptera</taxon>
        <taxon>Panheteroptera</taxon>
        <taxon>Cimicomorpha</taxon>
        <taxon>Miridae</taxon>
        <taxon>Dicyphina</taxon>
        <taxon>Nesidiocoris</taxon>
    </lineage>
</organism>
<dbReference type="Gene3D" id="1.10.287.70">
    <property type="match status" value="1"/>
</dbReference>
<sequence>MTWQVPAGHLLRYICVMLNASAFTHLQDRSFSMPPFSATRVVAVVALQTASLMSLVKLGNVNSKSRVLLITEEKLTDESTSLLTQVVHNLTTRPSMRPKFLWINVFDKKETFSAYERKKETLVVISQEMVLDYFKEEPDRNRIPDFFGENVIVSVGNSSIVSYLEQSSDGIVSVIDGFELRFLRDALVMMNLNVTFRSGDWELNTDIKDVDFPLPRSVTELLQRKTDIAAGGIFFRPLGGRLEFTNPWDMFCVRYLVPRPKILNYSSQVLAKVFHVNVWAAIAAAIILMSVLANMVAITTRSRNHANYRNIPYSILWTTLHFLQLYSPLRSSYTHSMYPLLLSWGLFGYLVTAIYNSELAAIYTKPFYSEKIQTESQFLRHGFYWGSDMSVDWNLLFDHSDPDIKTWTTNYYVSRMEERQKKLEEQRFVLIGFTKGRLFFFGDEPKPPDELTAPYEVADSCALHKFAGVMFPSGSPYVDGVNLIQRRLISAGIFQKDEYDSVIRSPRMKGLIPKGVFTRTCEILKNVQFVVIPLSVLYGPLCLLFFGYFVSIVVFCMFEFCSAKCKRTKAHWRLRLTMSALAAERRN</sequence>
<dbReference type="InterPro" id="IPR052192">
    <property type="entry name" value="Insect_Ionotropic_Sensory_Rcpt"/>
</dbReference>
<evidence type="ECO:0000313" key="9">
    <source>
        <dbReference type="EMBL" id="BES88165.1"/>
    </source>
</evidence>
<keyword evidence="4 8" id="KW-1133">Transmembrane helix</keyword>
<keyword evidence="6" id="KW-0675">Receptor</keyword>
<keyword evidence="7" id="KW-0325">Glycoprotein</keyword>
<protein>
    <recommendedName>
        <fullName evidence="11">Ionotropic glutamate receptor C-terminal domain-containing protein</fullName>
    </recommendedName>
</protein>
<comment type="subcellular location">
    <subcellularLocation>
        <location evidence="1">Cell membrane</location>
        <topology evidence="1">Multi-pass membrane protein</topology>
    </subcellularLocation>
</comment>
<dbReference type="EMBL" id="AP028909">
    <property type="protein sequence ID" value="BES88165.1"/>
    <property type="molecule type" value="Genomic_DNA"/>
</dbReference>